<accession>A0A2M6W737</accession>
<evidence type="ECO:0000313" key="2">
    <source>
        <dbReference type="EMBL" id="PIT88545.1"/>
    </source>
</evidence>
<feature type="region of interest" description="Disordered" evidence="1">
    <location>
        <begin position="156"/>
        <end position="186"/>
    </location>
</feature>
<organism evidence="2 3">
    <name type="scientific">Candidatus Magasanikbacteria bacterium CG10_big_fil_rev_8_21_14_0_10_36_32</name>
    <dbReference type="NCBI Taxonomy" id="1974646"/>
    <lineage>
        <taxon>Bacteria</taxon>
        <taxon>Candidatus Magasanikiibacteriota</taxon>
    </lineage>
</organism>
<name>A0A2M6W737_9BACT</name>
<evidence type="ECO:0000313" key="3">
    <source>
        <dbReference type="Proteomes" id="UP000231426"/>
    </source>
</evidence>
<sequence>MRENKRGGLDINLRRAAVSETKGLLGGRGYISDEFRPIEEVEAEESLRGPGRHVNLNEISESPEGESGEYLTVEDRMAVELDKSREQERLVALEEDEDETDEFFNDSTEKLLNESYGDGSEESGGGVVLDSPVKKTREQKDIKVVRTGMLSRKFQRGITSKEYKRKHSEQKPKNKEVKRGTKTLKY</sequence>
<protein>
    <submittedName>
        <fullName evidence="2">Uncharacterized protein</fullName>
    </submittedName>
</protein>
<feature type="region of interest" description="Disordered" evidence="1">
    <location>
        <begin position="95"/>
        <end position="141"/>
    </location>
</feature>
<feature type="compositionally biased region" description="Basic and acidic residues" evidence="1">
    <location>
        <begin position="132"/>
        <end position="141"/>
    </location>
</feature>
<gene>
    <name evidence="2" type="ORF">COU29_02075</name>
</gene>
<dbReference type="AlphaFoldDB" id="A0A2M6W737"/>
<evidence type="ECO:0000256" key="1">
    <source>
        <dbReference type="SAM" id="MobiDB-lite"/>
    </source>
</evidence>
<proteinExistence type="predicted"/>
<reference evidence="3" key="1">
    <citation type="submission" date="2017-09" db="EMBL/GenBank/DDBJ databases">
        <title>Depth-based differentiation of microbial function through sediment-hosted aquifers and enrichment of novel symbionts in the deep terrestrial subsurface.</title>
        <authorList>
            <person name="Probst A.J."/>
            <person name="Ladd B."/>
            <person name="Jarett J.K."/>
            <person name="Geller-Mcgrath D.E."/>
            <person name="Sieber C.M.K."/>
            <person name="Emerson J.B."/>
            <person name="Anantharaman K."/>
            <person name="Thomas B.C."/>
            <person name="Malmstrom R."/>
            <person name="Stieglmeier M."/>
            <person name="Klingl A."/>
            <person name="Woyke T."/>
            <person name="Ryan C.M."/>
            <person name="Banfield J.F."/>
        </authorList>
    </citation>
    <scope>NUCLEOTIDE SEQUENCE [LARGE SCALE GENOMIC DNA]</scope>
</reference>
<feature type="compositionally biased region" description="Acidic residues" evidence="1">
    <location>
        <begin position="95"/>
        <end position="104"/>
    </location>
</feature>
<dbReference type="Proteomes" id="UP000231426">
    <property type="component" value="Unassembled WGS sequence"/>
</dbReference>
<feature type="region of interest" description="Disordered" evidence="1">
    <location>
        <begin position="43"/>
        <end position="69"/>
    </location>
</feature>
<comment type="caution">
    <text evidence="2">The sequence shown here is derived from an EMBL/GenBank/DDBJ whole genome shotgun (WGS) entry which is preliminary data.</text>
</comment>
<dbReference type="EMBL" id="PFBV01000003">
    <property type="protein sequence ID" value="PIT88545.1"/>
    <property type="molecule type" value="Genomic_DNA"/>
</dbReference>
<feature type="compositionally biased region" description="Basic and acidic residues" evidence="1">
    <location>
        <begin position="169"/>
        <end position="179"/>
    </location>
</feature>